<dbReference type="GO" id="GO:0010960">
    <property type="term" value="P:magnesium ion homeostasis"/>
    <property type="evidence" value="ECO:0007669"/>
    <property type="project" value="InterPro"/>
</dbReference>
<proteinExistence type="predicted"/>
<evidence type="ECO:0000259" key="12">
    <source>
        <dbReference type="PROSITE" id="PS51846"/>
    </source>
</evidence>
<dbReference type="InterPro" id="IPR046342">
    <property type="entry name" value="CBS_dom_sf"/>
</dbReference>
<feature type="transmembrane region" description="Helical" evidence="9">
    <location>
        <begin position="117"/>
        <end position="134"/>
    </location>
</feature>
<gene>
    <name evidence="13" type="ORF">H257_11550</name>
</gene>
<evidence type="ECO:0000256" key="6">
    <source>
        <dbReference type="PROSITE-ProRule" id="PRU00703"/>
    </source>
</evidence>
<accession>W4G4L1</accession>
<dbReference type="InterPro" id="IPR002550">
    <property type="entry name" value="CNNM"/>
</dbReference>
<evidence type="ECO:0000256" key="2">
    <source>
        <dbReference type="ARBA" id="ARBA00022692"/>
    </source>
</evidence>
<dbReference type="FunFam" id="3.10.580.10:FF:000006">
    <property type="entry name" value="DUF21 and CBS domain protein"/>
    <property type="match status" value="1"/>
</dbReference>
<dbReference type="Pfam" id="PF01595">
    <property type="entry name" value="CNNM"/>
    <property type="match status" value="1"/>
</dbReference>
<dbReference type="PANTHER" id="PTHR12064:SF94">
    <property type="entry name" value="UNEXTENDED PROTEIN"/>
    <property type="match status" value="1"/>
</dbReference>
<reference evidence="13" key="1">
    <citation type="submission" date="2013-12" db="EMBL/GenBank/DDBJ databases">
        <title>The Genome Sequence of Aphanomyces astaci APO3.</title>
        <authorList>
            <consortium name="The Broad Institute Genomics Platform"/>
            <person name="Russ C."/>
            <person name="Tyler B."/>
            <person name="van West P."/>
            <person name="Dieguez-Uribeondo J."/>
            <person name="Young S.K."/>
            <person name="Zeng Q."/>
            <person name="Gargeya S."/>
            <person name="Fitzgerald M."/>
            <person name="Abouelleil A."/>
            <person name="Alvarado L."/>
            <person name="Chapman S.B."/>
            <person name="Gainer-Dewar J."/>
            <person name="Goldberg J."/>
            <person name="Griggs A."/>
            <person name="Gujja S."/>
            <person name="Hansen M."/>
            <person name="Howarth C."/>
            <person name="Imamovic A."/>
            <person name="Ireland A."/>
            <person name="Larimer J."/>
            <person name="McCowan C."/>
            <person name="Murphy C."/>
            <person name="Pearson M."/>
            <person name="Poon T.W."/>
            <person name="Priest M."/>
            <person name="Roberts A."/>
            <person name="Saif S."/>
            <person name="Shea T."/>
            <person name="Sykes S."/>
            <person name="Wortman J."/>
            <person name="Nusbaum C."/>
            <person name="Birren B."/>
        </authorList>
    </citation>
    <scope>NUCLEOTIDE SEQUENCE [LARGE SCALE GENOMIC DNA]</scope>
    <source>
        <strain evidence="13">APO3</strain>
    </source>
</reference>
<comment type="subcellular location">
    <subcellularLocation>
        <location evidence="1">Membrane</location>
        <topology evidence="1">Multi-pass membrane protein</topology>
    </subcellularLocation>
</comment>
<evidence type="ECO:0000256" key="1">
    <source>
        <dbReference type="ARBA" id="ARBA00004141"/>
    </source>
</evidence>
<keyword evidence="3" id="KW-0677">Repeat</keyword>
<organism evidence="13">
    <name type="scientific">Aphanomyces astaci</name>
    <name type="common">Crayfish plague agent</name>
    <dbReference type="NCBI Taxonomy" id="112090"/>
    <lineage>
        <taxon>Eukaryota</taxon>
        <taxon>Sar</taxon>
        <taxon>Stramenopiles</taxon>
        <taxon>Oomycota</taxon>
        <taxon>Saprolegniomycetes</taxon>
        <taxon>Saprolegniales</taxon>
        <taxon>Verrucalvaceae</taxon>
        <taxon>Aphanomyces</taxon>
    </lineage>
</organism>
<dbReference type="GO" id="GO:0016020">
    <property type="term" value="C:membrane"/>
    <property type="evidence" value="ECO:0007669"/>
    <property type="project" value="UniProtKB-SubCell"/>
</dbReference>
<keyword evidence="6" id="KW-0129">CBS domain</keyword>
<name>W4G4L1_APHAT</name>
<feature type="domain" description="CNNM transmembrane" evidence="12">
    <location>
        <begin position="19"/>
        <end position="206"/>
    </location>
</feature>
<feature type="transmembrane region" description="Helical" evidence="9">
    <location>
        <begin position="90"/>
        <end position="111"/>
    </location>
</feature>
<dbReference type="PROSITE" id="PS51371">
    <property type="entry name" value="CBS"/>
    <property type="match status" value="1"/>
</dbReference>
<evidence type="ECO:0000256" key="8">
    <source>
        <dbReference type="SAM" id="MobiDB-lite"/>
    </source>
</evidence>
<evidence type="ECO:0008006" key="14">
    <source>
        <dbReference type="Google" id="ProtNLM"/>
    </source>
</evidence>
<evidence type="ECO:0000313" key="13">
    <source>
        <dbReference type="EMBL" id="ETV73893.1"/>
    </source>
</evidence>
<keyword evidence="5 7" id="KW-0472">Membrane</keyword>
<dbReference type="PROSITE" id="PS50042">
    <property type="entry name" value="CNMP_BINDING_3"/>
    <property type="match status" value="1"/>
</dbReference>
<evidence type="ECO:0000256" key="7">
    <source>
        <dbReference type="PROSITE-ProRule" id="PRU01193"/>
    </source>
</evidence>
<dbReference type="EMBL" id="KI913147">
    <property type="protein sequence ID" value="ETV73893.1"/>
    <property type="molecule type" value="Genomic_DNA"/>
</dbReference>
<dbReference type="Gene3D" id="3.10.580.10">
    <property type="entry name" value="CBS-domain"/>
    <property type="match status" value="1"/>
</dbReference>
<dbReference type="SUPFAM" id="SSF54631">
    <property type="entry name" value="CBS-domain pair"/>
    <property type="match status" value="1"/>
</dbReference>
<evidence type="ECO:0000256" key="3">
    <source>
        <dbReference type="ARBA" id="ARBA00022737"/>
    </source>
</evidence>
<dbReference type="CDD" id="cd04590">
    <property type="entry name" value="CBS_pair_CorC_HlyC_assoc"/>
    <property type="match status" value="1"/>
</dbReference>
<dbReference type="InterPro" id="IPR044751">
    <property type="entry name" value="Ion_transp-like_CBS"/>
</dbReference>
<evidence type="ECO:0000259" key="10">
    <source>
        <dbReference type="PROSITE" id="PS50042"/>
    </source>
</evidence>
<feature type="transmembrane region" description="Helical" evidence="9">
    <location>
        <begin position="146"/>
        <end position="165"/>
    </location>
</feature>
<feature type="domain" description="CBS" evidence="11">
    <location>
        <begin position="293"/>
        <end position="359"/>
    </location>
</feature>
<dbReference type="InterPro" id="IPR000644">
    <property type="entry name" value="CBS_dom"/>
</dbReference>
<dbReference type="OrthoDB" id="5353557at2759"/>
<keyword evidence="4 7" id="KW-1133">Transmembrane helix</keyword>
<dbReference type="AlphaFoldDB" id="W4G4L1"/>
<dbReference type="RefSeq" id="XP_009836829.1">
    <property type="nucleotide sequence ID" value="XM_009838527.1"/>
</dbReference>
<feature type="region of interest" description="Disordered" evidence="8">
    <location>
        <begin position="542"/>
        <end position="564"/>
    </location>
</feature>
<evidence type="ECO:0000256" key="9">
    <source>
        <dbReference type="SAM" id="Phobius"/>
    </source>
</evidence>
<dbReference type="STRING" id="112090.W4G4L1"/>
<evidence type="ECO:0000259" key="11">
    <source>
        <dbReference type="PROSITE" id="PS51371"/>
    </source>
</evidence>
<feature type="domain" description="Cyclic nucleotide-binding" evidence="10">
    <location>
        <begin position="465"/>
        <end position="533"/>
    </location>
</feature>
<dbReference type="InterPro" id="IPR045095">
    <property type="entry name" value="ACDP"/>
</dbReference>
<feature type="transmembrane region" description="Helical" evidence="9">
    <location>
        <begin position="23"/>
        <end position="47"/>
    </location>
</feature>
<keyword evidence="2 7" id="KW-0812">Transmembrane</keyword>
<evidence type="ECO:0000256" key="5">
    <source>
        <dbReference type="ARBA" id="ARBA00023136"/>
    </source>
</evidence>
<dbReference type="PROSITE" id="PS51846">
    <property type="entry name" value="CNNM"/>
    <property type="match status" value="1"/>
</dbReference>
<evidence type="ECO:0000256" key="4">
    <source>
        <dbReference type="ARBA" id="ARBA00022989"/>
    </source>
</evidence>
<protein>
    <recommendedName>
        <fullName evidence="14">CNNM transmembrane domain-containing protein</fullName>
    </recommendedName>
</protein>
<dbReference type="VEuPathDB" id="FungiDB:H257_11550"/>
<dbReference type="GeneID" id="20813546"/>
<dbReference type="InterPro" id="IPR000595">
    <property type="entry name" value="cNMP-bd_dom"/>
</dbReference>
<dbReference type="PANTHER" id="PTHR12064">
    <property type="entry name" value="METAL TRANSPORTER CNNM"/>
    <property type="match status" value="1"/>
</dbReference>
<sequence>MIQQHGGMGGGASSSADWSTNEWVLRVGAIVVLVMLAAVFSGLTLGLMSLDKVGLEIVVATGEEPKATAEERSNATYAKKIQPIRQDGHLLLTTLLFGNVAVNSIMAILMADMTSGVVGFVATTVVLVIFGELVPQALCSKHPLAIGAAALPVIYTLIAIMYVFAKPIALLLDWLVGKDMGTIFSKSELEKMLDIHVKQQKLDADELGIMKGAMHYKQTPVSTILTPIADVFTLPGSTILNQNTIEHIYTMGFTRVPVWGRDLNDILGLVFVKDLIFVDPEDNGTLLDFLHLFGRSVHRVWPDSSLGDVLQAFQLGRTHLAIVHDVNNWSEVDPYYETQGVVTLEDIVEAILQADILDEGDLVSDSEMAGRNKLLHHPSFDTGVRHIMDNNMEWKSIGEPEAMKLAKHLVATQPVFQVPNSTGVRLTWMNVAALLMRSPIVEFLPDQEYPPLYEKHVVAPPHCMIVVQGSVSVVAHNDDKPIVAGLWTVLGVQGLLGVEGTVGLSDVTATVPTSNYTRCLRISRLEFQRMLRPMQLAKTASELSIKRRQSSHKVNTSGGRVPRQRRNTNTVDAVEIVQYV</sequence>